<keyword evidence="1" id="KW-0677">Repeat</keyword>
<keyword evidence="2 3" id="KW-0040">ANK repeat</keyword>
<proteinExistence type="predicted"/>
<dbReference type="PROSITE" id="PS50297">
    <property type="entry name" value="ANK_REP_REGION"/>
    <property type="match status" value="3"/>
</dbReference>
<feature type="repeat" description="ANK" evidence="3">
    <location>
        <begin position="203"/>
        <end position="232"/>
    </location>
</feature>
<protein>
    <submittedName>
        <fullName evidence="5">Uncharacterized protein</fullName>
    </submittedName>
</protein>
<keyword evidence="4" id="KW-0732">Signal</keyword>
<evidence type="ECO:0000256" key="1">
    <source>
        <dbReference type="ARBA" id="ARBA00022737"/>
    </source>
</evidence>
<name>A0A553HMN7_9PEZI</name>
<evidence type="ECO:0000256" key="2">
    <source>
        <dbReference type="ARBA" id="ARBA00023043"/>
    </source>
</evidence>
<dbReference type="SMART" id="SM00248">
    <property type="entry name" value="ANK"/>
    <property type="match status" value="18"/>
</dbReference>
<dbReference type="SUPFAM" id="SSF48403">
    <property type="entry name" value="Ankyrin repeat"/>
    <property type="match status" value="3"/>
</dbReference>
<evidence type="ECO:0000313" key="5">
    <source>
        <dbReference type="EMBL" id="TRX89218.1"/>
    </source>
</evidence>
<dbReference type="AlphaFoldDB" id="A0A553HMN7"/>
<feature type="repeat" description="ANK" evidence="3">
    <location>
        <begin position="232"/>
        <end position="264"/>
    </location>
</feature>
<comment type="caution">
    <text evidence="5">The sequence shown here is derived from an EMBL/GenBank/DDBJ whole genome shotgun (WGS) entry which is preliminary data.</text>
</comment>
<dbReference type="Proteomes" id="UP000319160">
    <property type="component" value="Unassembled WGS sequence"/>
</dbReference>
<dbReference type="OrthoDB" id="426293at2759"/>
<evidence type="ECO:0000256" key="3">
    <source>
        <dbReference type="PROSITE-ProRule" id="PRU00023"/>
    </source>
</evidence>
<dbReference type="PANTHER" id="PTHR24198:SF165">
    <property type="entry name" value="ANKYRIN REPEAT-CONTAINING PROTEIN-RELATED"/>
    <property type="match status" value="1"/>
</dbReference>
<dbReference type="PANTHER" id="PTHR24198">
    <property type="entry name" value="ANKYRIN REPEAT AND PROTEIN KINASE DOMAIN-CONTAINING PROTEIN"/>
    <property type="match status" value="1"/>
</dbReference>
<dbReference type="EMBL" id="VFLP01000071">
    <property type="protein sequence ID" value="TRX89218.1"/>
    <property type="molecule type" value="Genomic_DNA"/>
</dbReference>
<evidence type="ECO:0000256" key="4">
    <source>
        <dbReference type="SAM" id="SignalP"/>
    </source>
</evidence>
<feature type="chain" id="PRO_5022220718" evidence="4">
    <location>
        <begin position="17"/>
        <end position="862"/>
    </location>
</feature>
<feature type="repeat" description="ANK" evidence="3">
    <location>
        <begin position="351"/>
        <end position="374"/>
    </location>
</feature>
<keyword evidence="6" id="KW-1185">Reference proteome</keyword>
<dbReference type="Pfam" id="PF12796">
    <property type="entry name" value="Ank_2"/>
    <property type="match status" value="6"/>
</dbReference>
<feature type="signal peptide" evidence="4">
    <location>
        <begin position="1"/>
        <end position="16"/>
    </location>
</feature>
<sequence>MSLMILPIEILDMILAFLVPDHWNASAVPNQQRQFDAIVSRHALKKLDQHRFRLESCYLDTSSVKWLLTTKLRVVRGNETGLASAIWNSVSSIGSWRICNSEAAQEEEYLSAACDMLIASRGKYWVCGKLQTLLSSSACFPPLETNDSDDRAEILCPENQRPIEAMVRFHSLQLAAYHGDHVIVETLLKNGVDPNFLNEYFGSALYVAAYRGHTDIARLLIEHGAAINGEGNLGTALEAAAYQGHVETLRLLLDRWANVRADDTTTRCLFYASKQGHTQAVQLLLARSDVNVNAQYQIGTYYSNWRPRPDIISRDFEALYGPVIWNQMIEFENSELILSRQNIAWNRTTGKGETPLTAATFRGHEKIVRLLIERDDIDLRFGDREYCPLWRAVVKGHEIIVRLFLERYDISLDEFNAVGVPLFWWASLLGRADVVSLLLRRDDVNPSLPSFQDDESLWDDITPLFAAADRGHDEVVRIILALSDINPNPGSPSYLRHTPLGAAAERGYENVVASLLERQDTDPNRFHGDNAPLYLAAENGHEGIVRLLLGRSNIDLNTMGDEFKSETPLWIAVRGCHHSIVELLLSQDGIDPSRVAGIEDKTPFQLAAAQGCDNIVRQFLGRDDIDPNENNIHGTPLWQAASYDQESVMRLLLERADVDPNVPSEEHTGWIHTPCRISGSRTITYSFPQTEARIGKETPLSVACRKENESSVKLLLEHHRINPNIVDTLGRSSLWSAAFEDHDDIVQLLLDHPTTRPNLHDNQGWTPLLVATNQGHGTIVDLLLQHVDTDPNIPNDAGWTPLLLAAHEGNEGMVRRLLRHPNIKPDLALEDGRTPLMLSQKNQHHGIVRLLTEDRLSRNSAE</sequence>
<gene>
    <name evidence="5" type="ORF">FHL15_009916</name>
</gene>
<dbReference type="InterPro" id="IPR002110">
    <property type="entry name" value="Ankyrin_rpt"/>
</dbReference>
<dbReference type="InterPro" id="IPR036770">
    <property type="entry name" value="Ankyrin_rpt-contain_sf"/>
</dbReference>
<dbReference type="Gene3D" id="1.25.40.20">
    <property type="entry name" value="Ankyrin repeat-containing domain"/>
    <property type="match status" value="5"/>
</dbReference>
<evidence type="ECO:0000313" key="6">
    <source>
        <dbReference type="Proteomes" id="UP000319160"/>
    </source>
</evidence>
<feature type="repeat" description="ANK" evidence="3">
    <location>
        <begin position="172"/>
        <end position="199"/>
    </location>
</feature>
<dbReference type="STRING" id="2512241.A0A553HMN7"/>
<organism evidence="5 6">
    <name type="scientific">Xylaria flabelliformis</name>
    <dbReference type="NCBI Taxonomy" id="2512241"/>
    <lineage>
        <taxon>Eukaryota</taxon>
        <taxon>Fungi</taxon>
        <taxon>Dikarya</taxon>
        <taxon>Ascomycota</taxon>
        <taxon>Pezizomycotina</taxon>
        <taxon>Sordariomycetes</taxon>
        <taxon>Xylariomycetidae</taxon>
        <taxon>Xylariales</taxon>
        <taxon>Xylariaceae</taxon>
        <taxon>Xylaria</taxon>
    </lineage>
</organism>
<dbReference type="PROSITE" id="PS50088">
    <property type="entry name" value="ANK_REPEAT"/>
    <property type="match status" value="4"/>
</dbReference>
<reference evidence="6" key="1">
    <citation type="submission" date="2019-06" db="EMBL/GenBank/DDBJ databases">
        <title>Draft genome sequence of the griseofulvin-producing fungus Xylaria cubensis strain G536.</title>
        <authorList>
            <person name="Mead M.E."/>
            <person name="Raja H.A."/>
            <person name="Steenwyk J.L."/>
            <person name="Knowles S.L."/>
            <person name="Oberlies N.H."/>
            <person name="Rokas A."/>
        </authorList>
    </citation>
    <scope>NUCLEOTIDE SEQUENCE [LARGE SCALE GENOMIC DNA]</scope>
    <source>
        <strain evidence="6">G536</strain>
    </source>
</reference>
<dbReference type="Pfam" id="PF00023">
    <property type="entry name" value="Ank"/>
    <property type="match status" value="1"/>
</dbReference>
<accession>A0A553HMN7</accession>